<dbReference type="Pfam" id="PF08386">
    <property type="entry name" value="Abhydrolase_4"/>
    <property type="match status" value="1"/>
</dbReference>
<evidence type="ECO:0000259" key="1">
    <source>
        <dbReference type="Pfam" id="PF08386"/>
    </source>
</evidence>
<dbReference type="EMBL" id="JAJVCN010000003">
    <property type="protein sequence ID" value="MCE7008303.1"/>
    <property type="molecule type" value="Genomic_DNA"/>
</dbReference>
<comment type="caution">
    <text evidence="2">The sequence shown here is derived from an EMBL/GenBank/DDBJ whole genome shotgun (WGS) entry which is preliminary data.</text>
</comment>
<keyword evidence="2" id="KW-0378">Hydrolase</keyword>
<accession>A0ABS8ZKG7</accession>
<proteinExistence type="predicted"/>
<dbReference type="Proteomes" id="UP001521150">
    <property type="component" value="Unassembled WGS sequence"/>
</dbReference>
<sequence>MLSPGRALAAAAVLTRTADRIGFDPLGAGSSNPAVRCLSDDESVPRSALNDTFNAGFLAALDQCAFWPVPNTRTSHLSDVSGLAKVLVVAATNNPAAPDESGMNPARALGGTLLPVKAKRHMAVFGDSAVAAYLIELKLPAEGMKCI</sequence>
<dbReference type="InterPro" id="IPR013595">
    <property type="entry name" value="Pept_S33_TAP-like_C"/>
</dbReference>
<evidence type="ECO:0000313" key="3">
    <source>
        <dbReference type="Proteomes" id="UP001521150"/>
    </source>
</evidence>
<protein>
    <submittedName>
        <fullName evidence="2">Alpha/beta hydrolase</fullName>
    </submittedName>
</protein>
<reference evidence="2 3" key="1">
    <citation type="submission" date="2021-12" db="EMBL/GenBank/DDBJ databases">
        <title>Genome sequence of Kibdelosporangium philippinense ATCC 49844.</title>
        <authorList>
            <person name="Fedorov E.A."/>
            <person name="Omeragic M."/>
            <person name="Shalygina K.F."/>
            <person name="Maclea K.S."/>
        </authorList>
    </citation>
    <scope>NUCLEOTIDE SEQUENCE [LARGE SCALE GENOMIC DNA]</scope>
    <source>
        <strain evidence="2 3">ATCC 49844</strain>
    </source>
</reference>
<name>A0ABS8ZKG7_9PSEU</name>
<dbReference type="RefSeq" id="WP_233729818.1">
    <property type="nucleotide sequence ID" value="NZ_JAJVCN010000003.1"/>
</dbReference>
<feature type="domain" description="Peptidase S33 tripeptidyl aminopeptidase-like C-terminal" evidence="1">
    <location>
        <begin position="53"/>
        <end position="146"/>
    </location>
</feature>
<dbReference type="GO" id="GO:0016787">
    <property type="term" value="F:hydrolase activity"/>
    <property type="evidence" value="ECO:0007669"/>
    <property type="project" value="UniProtKB-KW"/>
</dbReference>
<evidence type="ECO:0000313" key="2">
    <source>
        <dbReference type="EMBL" id="MCE7008303.1"/>
    </source>
</evidence>
<gene>
    <name evidence="2" type="ORF">LWC34_36650</name>
</gene>
<keyword evidence="3" id="KW-1185">Reference proteome</keyword>
<organism evidence="2 3">
    <name type="scientific">Kibdelosporangium philippinense</name>
    <dbReference type="NCBI Taxonomy" id="211113"/>
    <lineage>
        <taxon>Bacteria</taxon>
        <taxon>Bacillati</taxon>
        <taxon>Actinomycetota</taxon>
        <taxon>Actinomycetes</taxon>
        <taxon>Pseudonocardiales</taxon>
        <taxon>Pseudonocardiaceae</taxon>
        <taxon>Kibdelosporangium</taxon>
    </lineage>
</organism>